<dbReference type="Pfam" id="PF13561">
    <property type="entry name" value="adh_short_C2"/>
    <property type="match status" value="1"/>
</dbReference>
<dbReference type="OrthoDB" id="9803333at2"/>
<dbReference type="PRINTS" id="PR00080">
    <property type="entry name" value="SDRFAMILY"/>
</dbReference>
<dbReference type="PANTHER" id="PTHR42879">
    <property type="entry name" value="3-OXOACYL-(ACYL-CARRIER-PROTEIN) REDUCTASE"/>
    <property type="match status" value="1"/>
</dbReference>
<dbReference type="RefSeq" id="WP_092056595.1">
    <property type="nucleotide sequence ID" value="NZ_FOQD01000023.1"/>
</dbReference>
<sequence>MSNPARTILITGAGSGLGRGMAIWLAKQGHSILVADLRFDAAQETAALIQSEQGRAEAYQLDVTSEEEIAKFMATLGDRAVDVVINNAGLQHVCSVEEFPVEKWDLLIKVLLKGPFLLTQATLPGMRARGFGRFIQIGSIHSLVASPYKSAYTAAKHALLGLSKVLALESAGAEITSNTICPAYVRTPLVDAQIAAQAVTRGLPEEEVIERIMLAPMPKKTFITVEEIAAAADYLISPLARNVTGQTIVIDGGWTAQ</sequence>
<accession>A0A1I3SEK2</accession>
<evidence type="ECO:0000256" key="1">
    <source>
        <dbReference type="ARBA" id="ARBA00006484"/>
    </source>
</evidence>
<dbReference type="PANTHER" id="PTHR42879:SF2">
    <property type="entry name" value="3-OXOACYL-[ACYL-CARRIER-PROTEIN] REDUCTASE FABG"/>
    <property type="match status" value="1"/>
</dbReference>
<dbReference type="GO" id="GO:0003858">
    <property type="term" value="F:3-hydroxybutyrate dehydrogenase activity"/>
    <property type="evidence" value="ECO:0007669"/>
    <property type="project" value="InterPro"/>
</dbReference>
<name>A0A1I3SEK2_9PLAN</name>
<evidence type="ECO:0000313" key="3">
    <source>
        <dbReference type="Proteomes" id="UP000199518"/>
    </source>
</evidence>
<dbReference type="InterPro" id="IPR011294">
    <property type="entry name" value="3-OHbutyrate_DH"/>
</dbReference>
<dbReference type="InterPro" id="IPR020904">
    <property type="entry name" value="Sc_DH/Rdtase_CS"/>
</dbReference>
<dbReference type="InterPro" id="IPR036291">
    <property type="entry name" value="NAD(P)-bd_dom_sf"/>
</dbReference>
<reference evidence="3" key="1">
    <citation type="submission" date="2016-10" db="EMBL/GenBank/DDBJ databases">
        <authorList>
            <person name="Varghese N."/>
            <person name="Submissions S."/>
        </authorList>
    </citation>
    <scope>NUCLEOTIDE SEQUENCE [LARGE SCALE GENOMIC DNA]</scope>
    <source>
        <strain evidence="3">DSM 26348</strain>
    </source>
</reference>
<dbReference type="Proteomes" id="UP000199518">
    <property type="component" value="Unassembled WGS sequence"/>
</dbReference>
<dbReference type="GO" id="GO:0032787">
    <property type="term" value="P:monocarboxylic acid metabolic process"/>
    <property type="evidence" value="ECO:0007669"/>
    <property type="project" value="UniProtKB-ARBA"/>
</dbReference>
<dbReference type="AlphaFoldDB" id="A0A1I3SEK2"/>
<dbReference type="NCBIfam" id="TIGR01963">
    <property type="entry name" value="PHB_DH"/>
    <property type="match status" value="1"/>
</dbReference>
<comment type="similarity">
    <text evidence="1">Belongs to the short-chain dehydrogenases/reductases (SDR) family.</text>
</comment>
<dbReference type="NCBIfam" id="NF009093">
    <property type="entry name" value="PRK12429.1"/>
    <property type="match status" value="1"/>
</dbReference>
<dbReference type="EMBL" id="FOQD01000023">
    <property type="protein sequence ID" value="SFJ55947.1"/>
    <property type="molecule type" value="Genomic_DNA"/>
</dbReference>
<dbReference type="InterPro" id="IPR002347">
    <property type="entry name" value="SDR_fam"/>
</dbReference>
<gene>
    <name evidence="2" type="ORF">SAMN05421753_12387</name>
</gene>
<dbReference type="STRING" id="1576369.SAMN05421753_12387"/>
<dbReference type="InterPro" id="IPR050259">
    <property type="entry name" value="SDR"/>
</dbReference>
<evidence type="ECO:0000313" key="2">
    <source>
        <dbReference type="EMBL" id="SFJ55947.1"/>
    </source>
</evidence>
<protein>
    <submittedName>
        <fullName evidence="2">3-hydroxybutyrate dehydrogenase</fullName>
    </submittedName>
</protein>
<organism evidence="2 3">
    <name type="scientific">Planctomicrobium piriforme</name>
    <dbReference type="NCBI Taxonomy" id="1576369"/>
    <lineage>
        <taxon>Bacteria</taxon>
        <taxon>Pseudomonadati</taxon>
        <taxon>Planctomycetota</taxon>
        <taxon>Planctomycetia</taxon>
        <taxon>Planctomycetales</taxon>
        <taxon>Planctomycetaceae</taxon>
        <taxon>Planctomicrobium</taxon>
    </lineage>
</organism>
<dbReference type="Gene3D" id="3.40.50.720">
    <property type="entry name" value="NAD(P)-binding Rossmann-like Domain"/>
    <property type="match status" value="1"/>
</dbReference>
<dbReference type="SUPFAM" id="SSF51735">
    <property type="entry name" value="NAD(P)-binding Rossmann-fold domains"/>
    <property type="match status" value="1"/>
</dbReference>
<keyword evidence="3" id="KW-1185">Reference proteome</keyword>
<dbReference type="PRINTS" id="PR00081">
    <property type="entry name" value="GDHRDH"/>
</dbReference>
<dbReference type="FunFam" id="3.40.50.720:FF:000084">
    <property type="entry name" value="Short-chain dehydrogenase reductase"/>
    <property type="match status" value="1"/>
</dbReference>
<dbReference type="PROSITE" id="PS00061">
    <property type="entry name" value="ADH_SHORT"/>
    <property type="match status" value="1"/>
</dbReference>
<proteinExistence type="inferred from homology"/>